<feature type="domain" description="F-box" evidence="1">
    <location>
        <begin position="1"/>
        <end position="46"/>
    </location>
</feature>
<dbReference type="Proteomes" id="UP001359559">
    <property type="component" value="Unassembled WGS sequence"/>
</dbReference>
<dbReference type="InterPro" id="IPR025886">
    <property type="entry name" value="PP2-like"/>
</dbReference>
<reference evidence="2 3" key="1">
    <citation type="submission" date="2024-01" db="EMBL/GenBank/DDBJ databases">
        <title>The genomes of 5 underutilized Papilionoideae crops provide insights into root nodulation and disease resistance.</title>
        <authorList>
            <person name="Yuan L."/>
        </authorList>
    </citation>
    <scope>NUCLEOTIDE SEQUENCE [LARGE SCALE GENOMIC DNA]</scope>
    <source>
        <strain evidence="2">LY-2023</strain>
        <tissue evidence="2">Leaf</tissue>
    </source>
</reference>
<name>A0AAN9FLD6_CLITE</name>
<accession>A0AAN9FLD6</accession>
<dbReference type="SMART" id="SM00256">
    <property type="entry name" value="FBOX"/>
    <property type="match status" value="1"/>
</dbReference>
<comment type="caution">
    <text evidence="2">The sequence shown here is derived from an EMBL/GenBank/DDBJ whole genome shotgun (WGS) entry which is preliminary data.</text>
</comment>
<dbReference type="PANTHER" id="PTHR32278">
    <property type="entry name" value="F-BOX DOMAIN-CONTAINING PROTEIN"/>
    <property type="match status" value="1"/>
</dbReference>
<sequence length="260" mass="29274">MGFEVLPEGCIAGILSRTTPADVCRLSLVSKLFRSAAESDAVWDRFLPSDVYSIVPQSNYPSKKALFLALSDHPLIIDDAKKSFQLDKKTGKKIYMLAPRALSIVWGDTSEYWNWKTLPESRFPEVAELKYVCWLEIHGTMNTFALSPNTQYAAYLVFKMINAEGFRHPVELSVEILGGHASTKNVCLDPNIEGERANRVRGLQRPNVRCSDGWLELEMGEFFNAGLEDEMRLSVIEVRGGTWKSGLVLEGIEIRPKEEN</sequence>
<dbReference type="AlphaFoldDB" id="A0AAN9FLD6"/>
<evidence type="ECO:0000313" key="2">
    <source>
        <dbReference type="EMBL" id="KAK7278270.1"/>
    </source>
</evidence>
<proteinExistence type="predicted"/>
<dbReference type="SUPFAM" id="SSF81383">
    <property type="entry name" value="F-box domain"/>
    <property type="match status" value="1"/>
</dbReference>
<dbReference type="PROSITE" id="PS50181">
    <property type="entry name" value="FBOX"/>
    <property type="match status" value="1"/>
</dbReference>
<dbReference type="InterPro" id="IPR001810">
    <property type="entry name" value="F-box_dom"/>
</dbReference>
<dbReference type="PANTHER" id="PTHR32278:SF131">
    <property type="entry name" value="F-BOX PROTEIN PP2-A13"/>
    <property type="match status" value="1"/>
</dbReference>
<dbReference type="Pfam" id="PF14299">
    <property type="entry name" value="PP2"/>
    <property type="match status" value="1"/>
</dbReference>
<organism evidence="2 3">
    <name type="scientific">Clitoria ternatea</name>
    <name type="common">Butterfly pea</name>
    <dbReference type="NCBI Taxonomy" id="43366"/>
    <lineage>
        <taxon>Eukaryota</taxon>
        <taxon>Viridiplantae</taxon>
        <taxon>Streptophyta</taxon>
        <taxon>Embryophyta</taxon>
        <taxon>Tracheophyta</taxon>
        <taxon>Spermatophyta</taxon>
        <taxon>Magnoliopsida</taxon>
        <taxon>eudicotyledons</taxon>
        <taxon>Gunneridae</taxon>
        <taxon>Pentapetalae</taxon>
        <taxon>rosids</taxon>
        <taxon>fabids</taxon>
        <taxon>Fabales</taxon>
        <taxon>Fabaceae</taxon>
        <taxon>Papilionoideae</taxon>
        <taxon>50 kb inversion clade</taxon>
        <taxon>NPAAA clade</taxon>
        <taxon>indigoferoid/millettioid clade</taxon>
        <taxon>Phaseoleae</taxon>
        <taxon>Clitoria</taxon>
    </lineage>
</organism>
<dbReference type="InterPro" id="IPR036047">
    <property type="entry name" value="F-box-like_dom_sf"/>
</dbReference>
<evidence type="ECO:0000313" key="3">
    <source>
        <dbReference type="Proteomes" id="UP001359559"/>
    </source>
</evidence>
<dbReference type="Pfam" id="PF12937">
    <property type="entry name" value="F-box-like"/>
    <property type="match status" value="1"/>
</dbReference>
<gene>
    <name evidence="2" type="ORF">RJT34_23296</name>
</gene>
<dbReference type="EMBL" id="JAYKXN010000006">
    <property type="protein sequence ID" value="KAK7278270.1"/>
    <property type="molecule type" value="Genomic_DNA"/>
</dbReference>
<dbReference type="Gene3D" id="1.20.1280.50">
    <property type="match status" value="1"/>
</dbReference>
<protein>
    <recommendedName>
        <fullName evidence="1">F-box domain-containing protein</fullName>
    </recommendedName>
</protein>
<evidence type="ECO:0000259" key="1">
    <source>
        <dbReference type="PROSITE" id="PS50181"/>
    </source>
</evidence>
<dbReference type="CDD" id="cd22162">
    <property type="entry name" value="F-box_AtSKIP3-like"/>
    <property type="match status" value="1"/>
</dbReference>
<keyword evidence="3" id="KW-1185">Reference proteome</keyword>